<name>A0A2M7JBW4_9BACT</name>
<comment type="similarity">
    <text evidence="1 9">Belongs to the class-II aminoacyl-tRNA synthetase family.</text>
</comment>
<dbReference type="GO" id="GO:0004824">
    <property type="term" value="F:lysine-tRNA ligase activity"/>
    <property type="evidence" value="ECO:0007669"/>
    <property type="project" value="UniProtKB-UniRule"/>
</dbReference>
<dbReference type="InterPro" id="IPR012340">
    <property type="entry name" value="NA-bd_OB-fold"/>
</dbReference>
<dbReference type="GO" id="GO:0005829">
    <property type="term" value="C:cytosol"/>
    <property type="evidence" value="ECO:0007669"/>
    <property type="project" value="TreeGrafter"/>
</dbReference>
<comment type="cofactor">
    <cofactor evidence="9 10">
        <name>Mg(2+)</name>
        <dbReference type="ChEBI" id="CHEBI:18420"/>
    </cofactor>
    <text evidence="9 10">Binds 3 Mg(2+) ions per subunit.</text>
</comment>
<organism evidence="12 13">
    <name type="scientific">Candidatus Desantisbacteria bacterium CG_4_8_14_3_um_filter_40_12</name>
    <dbReference type="NCBI Taxonomy" id="1974545"/>
    <lineage>
        <taxon>Bacteria</taxon>
        <taxon>Candidatus Desantisiibacteriota</taxon>
    </lineage>
</organism>
<dbReference type="InterPro" id="IPR045864">
    <property type="entry name" value="aa-tRNA-synth_II/BPL/LPL"/>
</dbReference>
<dbReference type="GO" id="GO:0000287">
    <property type="term" value="F:magnesium ion binding"/>
    <property type="evidence" value="ECO:0007669"/>
    <property type="project" value="UniProtKB-UniRule"/>
</dbReference>
<proteinExistence type="inferred from homology"/>
<dbReference type="InterPro" id="IPR018149">
    <property type="entry name" value="Lys-tRNA-synth_II_C"/>
</dbReference>
<protein>
    <recommendedName>
        <fullName evidence="9">Lysine--tRNA ligase</fullName>
        <ecNumber evidence="9">6.1.1.6</ecNumber>
    </recommendedName>
    <alternativeName>
        <fullName evidence="9">Lysyl-tRNA synthetase</fullName>
        <shortName evidence="9">LysRS</shortName>
    </alternativeName>
</protein>
<dbReference type="CDD" id="cd04322">
    <property type="entry name" value="LysRS_N"/>
    <property type="match status" value="1"/>
</dbReference>
<evidence type="ECO:0000256" key="10">
    <source>
        <dbReference type="RuleBase" id="RU000336"/>
    </source>
</evidence>
<dbReference type="InterPro" id="IPR044136">
    <property type="entry name" value="Lys-tRNA-ligase_II_N"/>
</dbReference>
<evidence type="ECO:0000256" key="2">
    <source>
        <dbReference type="ARBA" id="ARBA00022598"/>
    </source>
</evidence>
<feature type="binding site" evidence="9">
    <location>
        <position position="391"/>
    </location>
    <ligand>
        <name>Mg(2+)</name>
        <dbReference type="ChEBI" id="CHEBI:18420"/>
        <label>2</label>
    </ligand>
</feature>
<keyword evidence="3 9" id="KW-0479">Metal-binding</keyword>
<feature type="binding site" evidence="9">
    <location>
        <position position="384"/>
    </location>
    <ligand>
        <name>Mg(2+)</name>
        <dbReference type="ChEBI" id="CHEBI:18420"/>
        <label>1</label>
    </ligand>
</feature>
<dbReference type="NCBIfam" id="TIGR00499">
    <property type="entry name" value="lysS_bact"/>
    <property type="match status" value="1"/>
</dbReference>
<dbReference type="EC" id="6.1.1.6" evidence="9"/>
<dbReference type="HAMAP" id="MF_00252">
    <property type="entry name" value="Lys_tRNA_synth_class2"/>
    <property type="match status" value="1"/>
</dbReference>
<comment type="subcellular location">
    <subcellularLocation>
        <location evidence="9">Cytoplasm</location>
    </subcellularLocation>
</comment>
<comment type="caution">
    <text evidence="12">The sequence shown here is derived from an EMBL/GenBank/DDBJ whole genome shotgun (WGS) entry which is preliminary data.</text>
</comment>
<gene>
    <name evidence="9 12" type="primary">lysS</name>
    <name evidence="12" type="ORF">COZ71_06360</name>
</gene>
<evidence type="ECO:0000256" key="9">
    <source>
        <dbReference type="HAMAP-Rule" id="MF_00252"/>
    </source>
</evidence>
<evidence type="ECO:0000259" key="11">
    <source>
        <dbReference type="PROSITE" id="PS50862"/>
    </source>
</evidence>
<dbReference type="Proteomes" id="UP000229297">
    <property type="component" value="Unassembled WGS sequence"/>
</dbReference>
<dbReference type="PROSITE" id="PS50862">
    <property type="entry name" value="AA_TRNA_LIGASE_II"/>
    <property type="match status" value="1"/>
</dbReference>
<keyword evidence="7 9" id="KW-0030">Aminoacyl-tRNA synthetase</keyword>
<dbReference type="InterPro" id="IPR004364">
    <property type="entry name" value="Aa-tRNA-synt_II"/>
</dbReference>
<evidence type="ECO:0000256" key="5">
    <source>
        <dbReference type="ARBA" id="ARBA00022840"/>
    </source>
</evidence>
<dbReference type="Pfam" id="PF01336">
    <property type="entry name" value="tRNA_anti-codon"/>
    <property type="match status" value="1"/>
</dbReference>
<dbReference type="Pfam" id="PF00152">
    <property type="entry name" value="tRNA-synt_2"/>
    <property type="match status" value="1"/>
</dbReference>
<evidence type="ECO:0000256" key="3">
    <source>
        <dbReference type="ARBA" id="ARBA00022723"/>
    </source>
</evidence>
<dbReference type="InterPro" id="IPR002313">
    <property type="entry name" value="Lys-tRNA-ligase_II"/>
</dbReference>
<comment type="catalytic activity">
    <reaction evidence="8 9 10">
        <text>tRNA(Lys) + L-lysine + ATP = L-lysyl-tRNA(Lys) + AMP + diphosphate</text>
        <dbReference type="Rhea" id="RHEA:20792"/>
        <dbReference type="Rhea" id="RHEA-COMP:9696"/>
        <dbReference type="Rhea" id="RHEA-COMP:9697"/>
        <dbReference type="ChEBI" id="CHEBI:30616"/>
        <dbReference type="ChEBI" id="CHEBI:32551"/>
        <dbReference type="ChEBI" id="CHEBI:33019"/>
        <dbReference type="ChEBI" id="CHEBI:78442"/>
        <dbReference type="ChEBI" id="CHEBI:78529"/>
        <dbReference type="ChEBI" id="CHEBI:456215"/>
        <dbReference type="EC" id="6.1.1.6"/>
    </reaction>
</comment>
<evidence type="ECO:0000256" key="6">
    <source>
        <dbReference type="ARBA" id="ARBA00022917"/>
    </source>
</evidence>
<dbReference type="SUPFAM" id="SSF55681">
    <property type="entry name" value="Class II aaRS and biotin synthetases"/>
    <property type="match status" value="1"/>
</dbReference>
<dbReference type="SUPFAM" id="SSF50249">
    <property type="entry name" value="Nucleic acid-binding proteins"/>
    <property type="match status" value="1"/>
</dbReference>
<dbReference type="InterPro" id="IPR004365">
    <property type="entry name" value="NA-bd_OB_tRNA"/>
</dbReference>
<dbReference type="PRINTS" id="PR00982">
    <property type="entry name" value="TRNASYNTHLYS"/>
</dbReference>
<comment type="subunit">
    <text evidence="9">Homodimer.</text>
</comment>
<dbReference type="AlphaFoldDB" id="A0A2M7JBW4"/>
<keyword evidence="6 9" id="KW-0648">Protein biosynthesis</keyword>
<dbReference type="Gene3D" id="2.40.50.140">
    <property type="entry name" value="Nucleic acid-binding proteins"/>
    <property type="match status" value="1"/>
</dbReference>
<dbReference type="NCBIfam" id="NF001756">
    <property type="entry name" value="PRK00484.1"/>
    <property type="match status" value="1"/>
</dbReference>
<feature type="domain" description="Aminoacyl-transfer RNA synthetases class-II family profile" evidence="11">
    <location>
        <begin position="166"/>
        <end position="459"/>
    </location>
</feature>
<evidence type="ECO:0000313" key="12">
    <source>
        <dbReference type="EMBL" id="PIX16857.1"/>
    </source>
</evidence>
<dbReference type="GO" id="GO:0006430">
    <property type="term" value="P:lysyl-tRNA aminoacylation"/>
    <property type="evidence" value="ECO:0007669"/>
    <property type="project" value="UniProtKB-UniRule"/>
</dbReference>
<evidence type="ECO:0000313" key="13">
    <source>
        <dbReference type="Proteomes" id="UP000229297"/>
    </source>
</evidence>
<dbReference type="CDD" id="cd00775">
    <property type="entry name" value="LysRS_core"/>
    <property type="match status" value="1"/>
</dbReference>
<keyword evidence="9" id="KW-0963">Cytoplasm</keyword>
<keyword evidence="5 9" id="KW-0067">ATP-binding</keyword>
<accession>A0A2M7JBW4</accession>
<dbReference type="PANTHER" id="PTHR42918">
    <property type="entry name" value="LYSYL-TRNA SYNTHETASE"/>
    <property type="match status" value="1"/>
</dbReference>
<dbReference type="EMBL" id="PFIC01000173">
    <property type="protein sequence ID" value="PIX16857.1"/>
    <property type="molecule type" value="Genomic_DNA"/>
</dbReference>
<dbReference type="PANTHER" id="PTHR42918:SF15">
    <property type="entry name" value="LYSINE--TRNA LIGASE, CHLOROPLASTIC_MITOCHONDRIAL"/>
    <property type="match status" value="1"/>
</dbReference>
<dbReference type="InterPro" id="IPR006195">
    <property type="entry name" value="aa-tRNA-synth_II"/>
</dbReference>
<feature type="binding site" evidence="9">
    <location>
        <position position="391"/>
    </location>
    <ligand>
        <name>Mg(2+)</name>
        <dbReference type="ChEBI" id="CHEBI:18420"/>
        <label>1</label>
    </ligand>
</feature>
<keyword evidence="2 9" id="KW-0436">Ligase</keyword>
<evidence type="ECO:0000256" key="1">
    <source>
        <dbReference type="ARBA" id="ARBA00008226"/>
    </source>
</evidence>
<sequence>MQTIDSVRYEKLIHLQSMGIAPFGSRYETTHSSKEVIEGFCEGNEIEVSIAGRVVSLREHGKSAFANLKDRDGKIQVYIRRDAANEDNFAVFCGLELGDFIGVKGKTFKTKTGEGTVLVEKFTFLSKSLRPMPKEWYGLKDIETRYRQRYVDLIVNDEVKETFITRSKVIRMIREFLDKKDFLEVETPMMQSMVGGATAKPFITHHNSLSMDLYLRIAPELYLKRLIVGGLERVYELNRNFRNEGISTRHNPEFTMLEVYQAYADYEDMMRLTEELVVHLCRNIKGSLQIEYQGQMLDFTPPWRRLTVYEAIENALGVKISGMQDIEVIASKQGRSVKELLDDVLDHKIEKELVQPTFVTNFPTVLSPLAKSMPDNQELTERFEFYISSQEIGNAYSELNDPIDQRKRFVEQDPDHVDEDFIRALEYGMPPCGGLGIGIDRLIMMLTDSASIRDVILFPQLKKEVM</sequence>
<keyword evidence="4 9" id="KW-0547">Nucleotide-binding</keyword>
<dbReference type="GO" id="GO:0000049">
    <property type="term" value="F:tRNA binding"/>
    <property type="evidence" value="ECO:0007669"/>
    <property type="project" value="TreeGrafter"/>
</dbReference>
<evidence type="ECO:0000256" key="7">
    <source>
        <dbReference type="ARBA" id="ARBA00023146"/>
    </source>
</evidence>
<dbReference type="FunFam" id="2.40.50.140:FF:000024">
    <property type="entry name" value="Lysine--tRNA ligase"/>
    <property type="match status" value="1"/>
</dbReference>
<keyword evidence="9 10" id="KW-0460">Magnesium</keyword>
<evidence type="ECO:0000256" key="4">
    <source>
        <dbReference type="ARBA" id="ARBA00022741"/>
    </source>
</evidence>
<evidence type="ECO:0000256" key="8">
    <source>
        <dbReference type="ARBA" id="ARBA00048573"/>
    </source>
</evidence>
<reference evidence="13" key="1">
    <citation type="submission" date="2017-09" db="EMBL/GenBank/DDBJ databases">
        <title>Depth-based differentiation of microbial function through sediment-hosted aquifers and enrichment of novel symbionts in the deep terrestrial subsurface.</title>
        <authorList>
            <person name="Probst A.J."/>
            <person name="Ladd B."/>
            <person name="Jarett J.K."/>
            <person name="Geller-Mcgrath D.E."/>
            <person name="Sieber C.M.K."/>
            <person name="Emerson J.B."/>
            <person name="Anantharaman K."/>
            <person name="Thomas B.C."/>
            <person name="Malmstrom R."/>
            <person name="Stieglmeier M."/>
            <person name="Klingl A."/>
            <person name="Woyke T."/>
            <person name="Ryan C.M."/>
            <person name="Banfield J.F."/>
        </authorList>
    </citation>
    <scope>NUCLEOTIDE SEQUENCE [LARGE SCALE GENOMIC DNA]</scope>
</reference>
<dbReference type="GO" id="GO:0005524">
    <property type="term" value="F:ATP binding"/>
    <property type="evidence" value="ECO:0007669"/>
    <property type="project" value="UniProtKB-UniRule"/>
</dbReference>
<dbReference type="Gene3D" id="3.30.930.10">
    <property type="entry name" value="Bira Bifunctional Protein, Domain 2"/>
    <property type="match status" value="1"/>
</dbReference>